<reference evidence="3 4" key="1">
    <citation type="journal article" date="2012" name="BMC Genomics">
        <title>Sequencing the genome of Marssonina brunnea reveals fungus-poplar co-evolution.</title>
        <authorList>
            <person name="Zhu S."/>
            <person name="Cao Y.-Z."/>
            <person name="Jiang C."/>
            <person name="Tan B.-Y."/>
            <person name="Wang Z."/>
            <person name="Feng S."/>
            <person name="Zhang L."/>
            <person name="Su X.-H."/>
            <person name="Brejova B."/>
            <person name="Vinar T."/>
            <person name="Xu M."/>
            <person name="Wang M.-X."/>
            <person name="Zhang S.-G."/>
            <person name="Huang M.-R."/>
            <person name="Wu R."/>
            <person name="Zhou Y."/>
        </authorList>
    </citation>
    <scope>NUCLEOTIDE SEQUENCE [LARGE SCALE GENOMIC DNA]</scope>
    <source>
        <strain evidence="3 4">MB_m1</strain>
    </source>
</reference>
<sequence>MPIFQKILKSLNSKKPMPAPEPQSIPETKAAEPQAAETPAMAPNTMNIQLQNRTESSQVYAYITGLALEQNNSPCLIKADGKTPYYPTSPSAILQPLQEDCSIKLGPPGSTTTATIPQLAGGRIWFSVGKELHFLINPGPALVEPSISNPSDPNIDIEWDFCEFTFANNSIYANISYVDFLSMSISLTLTPTQGADQIVLGLKPDGFQSVVDGLQAQSLVDSNDWHKLVYTANGKPLRVLSPNNAIVMNGGNLFQNYYDSYVNQVYEKYASMPLQIDTQAQWGLVAGTVSNNAISFPGLGAFPKPTTADIFSCSSGPFADNAGALGPLTARIAAGFNRSTLLNEQVHPNQEKVDEFYKAGITNHYARLVHEANLDGRGYAFPYDDVPAGGGGVDQSGFVNGSPKAFVVSIHREGVEL</sequence>
<dbReference type="eggNOG" id="ENOG502R3TN">
    <property type="taxonomic scope" value="Eukaryota"/>
</dbReference>
<dbReference type="Gene3D" id="3.30.920.50">
    <property type="entry name" value="Beta-1,3-glucanase, C-terminal domain"/>
    <property type="match status" value="1"/>
</dbReference>
<dbReference type="PROSITE" id="PS52006">
    <property type="entry name" value="GH64"/>
    <property type="match status" value="1"/>
</dbReference>
<dbReference type="Pfam" id="PF16483">
    <property type="entry name" value="Glyco_hydro_64"/>
    <property type="match status" value="1"/>
</dbReference>
<dbReference type="InParanoid" id="K1W7Z5"/>
<dbReference type="KEGG" id="mbe:MBM_08703"/>
<protein>
    <submittedName>
        <fullName evidence="3">Glucanase B</fullName>
    </submittedName>
</protein>
<evidence type="ECO:0000313" key="4">
    <source>
        <dbReference type="Proteomes" id="UP000006753"/>
    </source>
</evidence>
<accession>K1W7Z5</accession>
<evidence type="ECO:0000259" key="2">
    <source>
        <dbReference type="PROSITE" id="PS52006"/>
    </source>
</evidence>
<dbReference type="AlphaFoldDB" id="K1W7Z5"/>
<dbReference type="Gene3D" id="2.60.110.10">
    <property type="entry name" value="Thaumatin"/>
    <property type="match status" value="1"/>
</dbReference>
<dbReference type="Proteomes" id="UP000006753">
    <property type="component" value="Unassembled WGS sequence"/>
</dbReference>
<gene>
    <name evidence="3" type="ORF">MBM_08703</name>
</gene>
<dbReference type="EMBL" id="JH921451">
    <property type="protein sequence ID" value="EKD13260.1"/>
    <property type="molecule type" value="Genomic_DNA"/>
</dbReference>
<dbReference type="InterPro" id="IPR037398">
    <property type="entry name" value="Glyco_hydro_64_fam"/>
</dbReference>
<dbReference type="OrthoDB" id="10058186at2759"/>
<dbReference type="PANTHER" id="PTHR38165:SF1">
    <property type="entry name" value="GLUCANASE B"/>
    <property type="match status" value="1"/>
</dbReference>
<evidence type="ECO:0000313" key="3">
    <source>
        <dbReference type="EMBL" id="EKD13260.1"/>
    </source>
</evidence>
<feature type="region of interest" description="Disordered" evidence="1">
    <location>
        <begin position="9"/>
        <end position="40"/>
    </location>
</feature>
<dbReference type="InterPro" id="IPR037176">
    <property type="entry name" value="Osmotin/thaumatin-like_sf"/>
</dbReference>
<organism evidence="3 4">
    <name type="scientific">Marssonina brunnea f. sp. multigermtubi (strain MB_m1)</name>
    <name type="common">Marssonina leaf spot fungus</name>
    <dbReference type="NCBI Taxonomy" id="1072389"/>
    <lineage>
        <taxon>Eukaryota</taxon>
        <taxon>Fungi</taxon>
        <taxon>Dikarya</taxon>
        <taxon>Ascomycota</taxon>
        <taxon>Pezizomycotina</taxon>
        <taxon>Leotiomycetes</taxon>
        <taxon>Helotiales</taxon>
        <taxon>Drepanopezizaceae</taxon>
        <taxon>Drepanopeziza</taxon>
    </lineage>
</organism>
<dbReference type="InterPro" id="IPR042517">
    <property type="entry name" value="Glyco_hydro_64_N_2"/>
</dbReference>
<dbReference type="CDD" id="cd09220">
    <property type="entry name" value="GH64-GluB-like"/>
    <property type="match status" value="1"/>
</dbReference>
<feature type="domain" description="GH64" evidence="2">
    <location>
        <begin position="38"/>
        <end position="398"/>
    </location>
</feature>
<proteinExistence type="predicted"/>
<keyword evidence="4" id="KW-1185">Reference proteome</keyword>
<name>K1W7Z5_MARBU</name>
<evidence type="ECO:0000256" key="1">
    <source>
        <dbReference type="SAM" id="MobiDB-lite"/>
    </source>
</evidence>
<dbReference type="PANTHER" id="PTHR38165">
    <property type="match status" value="1"/>
</dbReference>
<dbReference type="InterPro" id="IPR032477">
    <property type="entry name" value="Glyco_hydro_64"/>
</dbReference>
<dbReference type="OMA" id="HNINTNW"/>
<dbReference type="HOGENOM" id="CLU_032886_2_0_1"/>